<evidence type="ECO:0000256" key="4">
    <source>
        <dbReference type="PIRSR" id="PIRSR603782-2"/>
    </source>
</evidence>
<dbReference type="PANTHER" id="PTHR12151:SF25">
    <property type="entry name" value="LINALOOL DEHYDRATASE_ISOMERASE DOMAIN-CONTAINING PROTEIN"/>
    <property type="match status" value="1"/>
</dbReference>
<dbReference type="EMBL" id="LNYV01000036">
    <property type="protein sequence ID" value="KTD55068.1"/>
    <property type="molecule type" value="Genomic_DNA"/>
</dbReference>
<dbReference type="OrthoDB" id="9790194at2"/>
<feature type="disulfide bond" description="Redox-active" evidence="4">
    <location>
        <begin position="85"/>
        <end position="89"/>
    </location>
</feature>
<dbReference type="PROSITE" id="PS51352">
    <property type="entry name" value="THIOREDOXIN_2"/>
    <property type="match status" value="1"/>
</dbReference>
<feature type="domain" description="Thioredoxin" evidence="5">
    <location>
        <begin position="47"/>
        <end position="213"/>
    </location>
</feature>
<keyword evidence="2 3" id="KW-0186">Copper</keyword>
<dbReference type="SUPFAM" id="SSF52833">
    <property type="entry name" value="Thioredoxin-like"/>
    <property type="match status" value="1"/>
</dbReference>
<feature type="binding site" evidence="3">
    <location>
        <position position="85"/>
    </location>
    <ligand>
        <name>Cu cation</name>
        <dbReference type="ChEBI" id="CHEBI:23378"/>
    </ligand>
</feature>
<comment type="similarity">
    <text evidence="1">Belongs to the SCO1/2 family.</text>
</comment>
<comment type="caution">
    <text evidence="6">The sequence shown here is derived from an EMBL/GenBank/DDBJ whole genome shotgun (WGS) entry which is preliminary data.</text>
</comment>
<dbReference type="InterPro" id="IPR013766">
    <property type="entry name" value="Thioredoxin_domain"/>
</dbReference>
<dbReference type="InterPro" id="IPR036249">
    <property type="entry name" value="Thioredoxin-like_sf"/>
</dbReference>
<dbReference type="CDD" id="cd02968">
    <property type="entry name" value="SCO"/>
    <property type="match status" value="1"/>
</dbReference>
<dbReference type="STRING" id="28087.Lsai_2660"/>
<dbReference type="Gene3D" id="3.40.30.10">
    <property type="entry name" value="Glutaredoxin"/>
    <property type="match status" value="1"/>
</dbReference>
<dbReference type="RefSeq" id="WP_027269570.1">
    <property type="nucleotide sequence ID" value="NZ_CAAAJE010000001.1"/>
</dbReference>
<evidence type="ECO:0000256" key="1">
    <source>
        <dbReference type="ARBA" id="ARBA00010996"/>
    </source>
</evidence>
<evidence type="ECO:0000313" key="6">
    <source>
        <dbReference type="EMBL" id="KTD55068.1"/>
    </source>
</evidence>
<protein>
    <submittedName>
        <fullName evidence="6">SCO1/SenC family transporter protein</fullName>
    </submittedName>
</protein>
<sequence>MSLKTKGITFTVVILLALAGLFSGIFVGQHIHFKKKIDISKFNGTYLEHPRPVNKFNLTGIDNNTFDNNSLQGKWTLIFFGFTNCGYVCPTTMAELAKMYRILDEKGVKNLPRIVMISIDPERDTQQKLGNYVTSFHPDFYGARGDEESIKSMTREMGIAYTKVIEANNDSKNYDMQHSGALMLFNPQGELNAFFTTPHHADLLAKDYLLLVS</sequence>
<keyword evidence="3" id="KW-0479">Metal-binding</keyword>
<evidence type="ECO:0000259" key="5">
    <source>
        <dbReference type="PROSITE" id="PS51352"/>
    </source>
</evidence>
<dbReference type="Proteomes" id="UP000054621">
    <property type="component" value="Unassembled WGS sequence"/>
</dbReference>
<dbReference type="GO" id="GO:0046872">
    <property type="term" value="F:metal ion binding"/>
    <property type="evidence" value="ECO:0007669"/>
    <property type="project" value="UniProtKB-KW"/>
</dbReference>
<dbReference type="Pfam" id="PF02630">
    <property type="entry name" value="SCO1-SenC"/>
    <property type="match status" value="1"/>
</dbReference>
<feature type="binding site" evidence="3">
    <location>
        <position position="89"/>
    </location>
    <ligand>
        <name>Cu cation</name>
        <dbReference type="ChEBI" id="CHEBI:23378"/>
    </ligand>
</feature>
<accession>A0A0W0YDR3</accession>
<dbReference type="PANTHER" id="PTHR12151">
    <property type="entry name" value="ELECTRON TRANSPORT PROTIN SCO1/SENC FAMILY MEMBER"/>
    <property type="match status" value="1"/>
</dbReference>
<dbReference type="AlphaFoldDB" id="A0A0W0YDR3"/>
<evidence type="ECO:0000256" key="2">
    <source>
        <dbReference type="ARBA" id="ARBA00023008"/>
    </source>
</evidence>
<organism evidence="6 7">
    <name type="scientific">Legionella sainthelensi</name>
    <dbReference type="NCBI Taxonomy" id="28087"/>
    <lineage>
        <taxon>Bacteria</taxon>
        <taxon>Pseudomonadati</taxon>
        <taxon>Pseudomonadota</taxon>
        <taxon>Gammaproteobacteria</taxon>
        <taxon>Legionellales</taxon>
        <taxon>Legionellaceae</taxon>
        <taxon>Legionella</taxon>
    </lineage>
</organism>
<name>A0A0W0YDR3_9GAMM</name>
<dbReference type="InterPro" id="IPR003782">
    <property type="entry name" value="SCO1/SenC"/>
</dbReference>
<feature type="binding site" evidence="3">
    <location>
        <position position="178"/>
    </location>
    <ligand>
        <name>Cu cation</name>
        <dbReference type="ChEBI" id="CHEBI:23378"/>
    </ligand>
</feature>
<gene>
    <name evidence="6" type="ORF">Lsai_2660</name>
</gene>
<proteinExistence type="inferred from homology"/>
<dbReference type="eggNOG" id="COG1999">
    <property type="taxonomic scope" value="Bacteria"/>
</dbReference>
<evidence type="ECO:0000256" key="3">
    <source>
        <dbReference type="PIRSR" id="PIRSR603782-1"/>
    </source>
</evidence>
<dbReference type="PATRIC" id="fig|28087.4.peg.2858"/>
<keyword evidence="4" id="KW-1015">Disulfide bond</keyword>
<reference evidence="6 7" key="1">
    <citation type="submission" date="2015-11" db="EMBL/GenBank/DDBJ databases">
        <title>Genomic analysis of 38 Legionella species identifies large and diverse effector repertoires.</title>
        <authorList>
            <person name="Burstein D."/>
            <person name="Amaro F."/>
            <person name="Zusman T."/>
            <person name="Lifshitz Z."/>
            <person name="Cohen O."/>
            <person name="Gilbert J.A."/>
            <person name="Pupko T."/>
            <person name="Shuman H.A."/>
            <person name="Segal G."/>
        </authorList>
    </citation>
    <scope>NUCLEOTIDE SEQUENCE [LARGE SCALE GENOMIC DNA]</scope>
    <source>
        <strain evidence="6 7">Mt.St.Helens-4</strain>
    </source>
</reference>
<evidence type="ECO:0000313" key="7">
    <source>
        <dbReference type="Proteomes" id="UP000054621"/>
    </source>
</evidence>